<dbReference type="Proteomes" id="UP001147700">
    <property type="component" value="Unassembled WGS sequence"/>
</dbReference>
<dbReference type="EMBL" id="JAPCID010000006">
    <property type="protein sequence ID" value="MDA0136902.1"/>
    <property type="molecule type" value="Genomic_DNA"/>
</dbReference>
<dbReference type="InterPro" id="IPR000792">
    <property type="entry name" value="Tscrpt_reg_LuxR_C"/>
</dbReference>
<organism evidence="3 4">
    <name type="scientific">Solirubrobacter deserti</name>
    <dbReference type="NCBI Taxonomy" id="2282478"/>
    <lineage>
        <taxon>Bacteria</taxon>
        <taxon>Bacillati</taxon>
        <taxon>Actinomycetota</taxon>
        <taxon>Thermoleophilia</taxon>
        <taxon>Solirubrobacterales</taxon>
        <taxon>Solirubrobacteraceae</taxon>
        <taxon>Solirubrobacter</taxon>
    </lineage>
</organism>
<feature type="domain" description="HTH luxR-type" evidence="2">
    <location>
        <begin position="121"/>
        <end position="186"/>
    </location>
</feature>
<keyword evidence="1" id="KW-0238">DNA-binding</keyword>
<evidence type="ECO:0000313" key="4">
    <source>
        <dbReference type="Proteomes" id="UP001147700"/>
    </source>
</evidence>
<dbReference type="SMART" id="SM00421">
    <property type="entry name" value="HTH_LUXR"/>
    <property type="match status" value="1"/>
</dbReference>
<evidence type="ECO:0000259" key="2">
    <source>
        <dbReference type="PROSITE" id="PS50043"/>
    </source>
</evidence>
<dbReference type="SUPFAM" id="SSF46894">
    <property type="entry name" value="C-terminal effector domain of the bipartite response regulators"/>
    <property type="match status" value="1"/>
</dbReference>
<dbReference type="PRINTS" id="PR00038">
    <property type="entry name" value="HTHLUXR"/>
</dbReference>
<evidence type="ECO:0000256" key="1">
    <source>
        <dbReference type="ARBA" id="ARBA00023125"/>
    </source>
</evidence>
<evidence type="ECO:0000313" key="3">
    <source>
        <dbReference type="EMBL" id="MDA0136902.1"/>
    </source>
</evidence>
<dbReference type="InterPro" id="IPR016032">
    <property type="entry name" value="Sig_transdc_resp-reg_C-effctor"/>
</dbReference>
<dbReference type="PROSITE" id="PS50043">
    <property type="entry name" value="HTH_LUXR_2"/>
    <property type="match status" value="1"/>
</dbReference>
<dbReference type="RefSeq" id="WP_270006222.1">
    <property type="nucleotide sequence ID" value="NZ_JAPCID010000006.1"/>
</dbReference>
<protein>
    <submittedName>
        <fullName evidence="3">Helix-turn-helix transcriptional regulator</fullName>
    </submittedName>
</protein>
<dbReference type="InterPro" id="IPR039420">
    <property type="entry name" value="WalR-like"/>
</dbReference>
<sequence>MLVADHTGTLATMVEPGAVLAADADAAVETARARRANVAVVHADLPPEGGVAAVSRLSKLKVAVVLVGAGPGGPAAALRAGARAVIDTADSGLLELALAAARAGELFVAPAPDLQALLSPGNDPFPGLTPRERDVLAQLAAGADPPRVATRLGLAPKTARRHVRAVLEKVGAPDVATAARLARGAGLG</sequence>
<reference evidence="3" key="1">
    <citation type="submission" date="2022-10" db="EMBL/GenBank/DDBJ databases">
        <title>The WGS of Solirubrobacter sp. CPCC 204708.</title>
        <authorList>
            <person name="Jiang Z."/>
        </authorList>
    </citation>
    <scope>NUCLEOTIDE SEQUENCE</scope>
    <source>
        <strain evidence="3">CPCC 204708</strain>
    </source>
</reference>
<accession>A0ABT4RED7</accession>
<proteinExistence type="predicted"/>
<keyword evidence="4" id="KW-1185">Reference proteome</keyword>
<dbReference type="CDD" id="cd06170">
    <property type="entry name" value="LuxR_C_like"/>
    <property type="match status" value="1"/>
</dbReference>
<dbReference type="Gene3D" id="3.40.50.2300">
    <property type="match status" value="1"/>
</dbReference>
<comment type="caution">
    <text evidence="3">The sequence shown here is derived from an EMBL/GenBank/DDBJ whole genome shotgun (WGS) entry which is preliminary data.</text>
</comment>
<gene>
    <name evidence="3" type="ORF">OJ962_05275</name>
</gene>
<dbReference type="PANTHER" id="PTHR43214">
    <property type="entry name" value="TWO-COMPONENT RESPONSE REGULATOR"/>
    <property type="match status" value="1"/>
</dbReference>
<dbReference type="Pfam" id="PF00196">
    <property type="entry name" value="GerE"/>
    <property type="match status" value="1"/>
</dbReference>
<name>A0ABT4RED7_9ACTN</name>